<keyword evidence="5" id="KW-0732">Signal</keyword>
<evidence type="ECO:0000313" key="8">
    <source>
        <dbReference type="Proteomes" id="UP000198675"/>
    </source>
</evidence>
<evidence type="ECO:0000256" key="4">
    <source>
        <dbReference type="SAM" id="MobiDB-lite"/>
    </source>
</evidence>
<evidence type="ECO:0000256" key="3">
    <source>
        <dbReference type="PROSITE-ProRule" id="PRU00473"/>
    </source>
</evidence>
<dbReference type="InterPro" id="IPR006690">
    <property type="entry name" value="OMPA-like_CS"/>
</dbReference>
<comment type="subcellular location">
    <subcellularLocation>
        <location evidence="1">Cell outer membrane</location>
    </subcellularLocation>
</comment>
<dbReference type="CDD" id="cd07185">
    <property type="entry name" value="OmpA_C-like"/>
    <property type="match status" value="1"/>
</dbReference>
<feature type="signal peptide" evidence="5">
    <location>
        <begin position="1"/>
        <end position="21"/>
    </location>
</feature>
<organism evidence="7 8">
    <name type="scientific">Pseudomonas sihuiensis</name>
    <dbReference type="NCBI Taxonomy" id="1274359"/>
    <lineage>
        <taxon>Bacteria</taxon>
        <taxon>Pseudomonadati</taxon>
        <taxon>Pseudomonadota</taxon>
        <taxon>Gammaproteobacteria</taxon>
        <taxon>Pseudomonadales</taxon>
        <taxon>Pseudomonadaceae</taxon>
        <taxon>Pseudomonas</taxon>
    </lineage>
</organism>
<dbReference type="PRINTS" id="PR01021">
    <property type="entry name" value="OMPADOMAIN"/>
</dbReference>
<dbReference type="InterPro" id="IPR050330">
    <property type="entry name" value="Bact_OuterMem_StrucFunc"/>
</dbReference>
<gene>
    <name evidence="7" type="ORF">SAMN05216363_1127</name>
</gene>
<dbReference type="RefSeq" id="WP_017676998.1">
    <property type="nucleotide sequence ID" value="NZ_LT629797.1"/>
</dbReference>
<evidence type="ECO:0000259" key="6">
    <source>
        <dbReference type="PROSITE" id="PS51123"/>
    </source>
</evidence>
<feature type="region of interest" description="Disordered" evidence="4">
    <location>
        <begin position="104"/>
        <end position="127"/>
    </location>
</feature>
<accession>A0A1H2LC08</accession>
<feature type="chain" id="PRO_5009279222" evidence="5">
    <location>
        <begin position="22"/>
        <end position="263"/>
    </location>
</feature>
<dbReference type="AlphaFoldDB" id="A0A1H2LC08"/>
<protein>
    <submittedName>
        <fullName evidence="7">Outer membrane protein OmpA</fullName>
    </submittedName>
</protein>
<evidence type="ECO:0000256" key="2">
    <source>
        <dbReference type="ARBA" id="ARBA00023136"/>
    </source>
</evidence>
<evidence type="ECO:0000256" key="5">
    <source>
        <dbReference type="SAM" id="SignalP"/>
    </source>
</evidence>
<evidence type="ECO:0000256" key="1">
    <source>
        <dbReference type="ARBA" id="ARBA00004442"/>
    </source>
</evidence>
<dbReference type="InterPro" id="IPR006665">
    <property type="entry name" value="OmpA-like"/>
</dbReference>
<dbReference type="Pfam" id="PF00691">
    <property type="entry name" value="OmpA"/>
    <property type="match status" value="1"/>
</dbReference>
<dbReference type="PANTHER" id="PTHR30329">
    <property type="entry name" value="STATOR ELEMENT OF FLAGELLAR MOTOR COMPLEX"/>
    <property type="match status" value="1"/>
</dbReference>
<evidence type="ECO:0000313" key="7">
    <source>
        <dbReference type="EMBL" id="SDU78590.1"/>
    </source>
</evidence>
<dbReference type="PROSITE" id="PS51123">
    <property type="entry name" value="OMPA_2"/>
    <property type="match status" value="1"/>
</dbReference>
<feature type="domain" description="OmpA-like" evidence="6">
    <location>
        <begin position="142"/>
        <end position="259"/>
    </location>
</feature>
<dbReference type="InterPro" id="IPR006664">
    <property type="entry name" value="OMP_bac"/>
</dbReference>
<proteinExistence type="predicted"/>
<dbReference type="PANTHER" id="PTHR30329:SF20">
    <property type="entry name" value="EXPORTED PROTEIN"/>
    <property type="match status" value="1"/>
</dbReference>
<sequence>MNVHYTQVYLLVAAFSLVGCAATPVTPTGAADARHRLTQLQNDPQLASRVPVSLKAAETAVLAAEQPRTDEFLGQHLVVMADRKVEIARARALERFYEDQRRQLGEQRESARLDSRTREADQAQRRNVDLQRQIDGLNAEETERGLLVTLGDLLFASGRAELNGDANHNLATLTDFLNRHPERTVTIEGHTDNVGSESANFGLSQRRADSVKSHLQSQGIAASRLLASGMGEGSPVAGNDSAAGRQLNRRVEIIISNNLTSSR</sequence>
<name>A0A1H2LC08_9PSED</name>
<dbReference type="PROSITE" id="PS01068">
    <property type="entry name" value="OMPA_1"/>
    <property type="match status" value="1"/>
</dbReference>
<keyword evidence="2 3" id="KW-0472">Membrane</keyword>
<keyword evidence="8" id="KW-1185">Reference proteome</keyword>
<dbReference type="EMBL" id="LT629797">
    <property type="protein sequence ID" value="SDU78590.1"/>
    <property type="molecule type" value="Genomic_DNA"/>
</dbReference>
<dbReference type="Gene3D" id="3.30.1330.60">
    <property type="entry name" value="OmpA-like domain"/>
    <property type="match status" value="1"/>
</dbReference>
<dbReference type="InterPro" id="IPR036737">
    <property type="entry name" value="OmpA-like_sf"/>
</dbReference>
<dbReference type="Proteomes" id="UP000198675">
    <property type="component" value="Chromosome I"/>
</dbReference>
<reference evidence="8" key="1">
    <citation type="submission" date="2016-10" db="EMBL/GenBank/DDBJ databases">
        <authorList>
            <person name="Varghese N."/>
            <person name="Submissions S."/>
        </authorList>
    </citation>
    <scope>NUCLEOTIDE SEQUENCE [LARGE SCALE GENOMIC DNA]</scope>
    <source>
        <strain evidence="8">KCTC 32246</strain>
    </source>
</reference>
<dbReference type="GO" id="GO:0009279">
    <property type="term" value="C:cell outer membrane"/>
    <property type="evidence" value="ECO:0007669"/>
    <property type="project" value="UniProtKB-SubCell"/>
</dbReference>
<dbReference type="SUPFAM" id="SSF103088">
    <property type="entry name" value="OmpA-like"/>
    <property type="match status" value="1"/>
</dbReference>